<reference evidence="2" key="1">
    <citation type="submission" date="2018-12" db="EMBL/GenBank/DDBJ databases">
        <authorList>
            <person name="Syme R.A."/>
            <person name="Farfan-Caceres L."/>
            <person name="Lichtenzveig J."/>
        </authorList>
    </citation>
    <scope>NUCLEOTIDE SEQUENCE</scope>
    <source>
        <strain evidence="2">Al4</strain>
    </source>
</reference>
<evidence type="ECO:0000313" key="2">
    <source>
        <dbReference type="EMBL" id="KAF9698225.1"/>
    </source>
</evidence>
<dbReference type="Proteomes" id="UP000651452">
    <property type="component" value="Unassembled WGS sequence"/>
</dbReference>
<accession>A0A8H7J801</accession>
<sequence>MSGVKLSHLNLIAEAVLTGDMFKSWISTSRPDFEYRTIAHLPIAHIAGIQGHLINPFYGQHRNPFFITVPPIYLPIAKSALATNQSPTHEHAISAAPLGKHPSTPPANPQLPISQTWGPSESTDSATLQPTTFPPRTPHPHCHQTQTRILNLNKPPTAVPPSTAATCYSADPPTVFRIPRHAPRQRQYPKPPSPHERRGLSTRNSVHRPLRTST</sequence>
<protein>
    <submittedName>
        <fullName evidence="2">Uncharacterized protein</fullName>
    </submittedName>
</protein>
<proteinExistence type="predicted"/>
<dbReference type="EMBL" id="RZGK01000006">
    <property type="protein sequence ID" value="KAF9698225.1"/>
    <property type="molecule type" value="Genomic_DNA"/>
</dbReference>
<keyword evidence="3" id="KW-1185">Reference proteome</keyword>
<reference evidence="2" key="2">
    <citation type="submission" date="2020-09" db="EMBL/GenBank/DDBJ databases">
        <title>Reference genome assembly for Australian Ascochyta lentis isolate Al4.</title>
        <authorList>
            <person name="Lee R.C."/>
            <person name="Farfan-Caceres L.M."/>
            <person name="Debler J.W."/>
            <person name="Williams A.H."/>
            <person name="Henares B.M."/>
        </authorList>
    </citation>
    <scope>NUCLEOTIDE SEQUENCE</scope>
    <source>
        <strain evidence="2">Al4</strain>
    </source>
</reference>
<dbReference type="SUPFAM" id="SSF56801">
    <property type="entry name" value="Acetyl-CoA synthetase-like"/>
    <property type="match status" value="1"/>
</dbReference>
<comment type="caution">
    <text evidence="2">The sequence shown here is derived from an EMBL/GenBank/DDBJ whole genome shotgun (WGS) entry which is preliminary data.</text>
</comment>
<feature type="region of interest" description="Disordered" evidence="1">
    <location>
        <begin position="85"/>
        <end position="214"/>
    </location>
</feature>
<dbReference type="AlphaFoldDB" id="A0A8H7J801"/>
<gene>
    <name evidence="2" type="ORF">EKO04_003399</name>
</gene>
<feature type="compositionally biased region" description="Polar residues" evidence="1">
    <location>
        <begin position="111"/>
        <end position="129"/>
    </location>
</feature>
<evidence type="ECO:0000313" key="3">
    <source>
        <dbReference type="Proteomes" id="UP000651452"/>
    </source>
</evidence>
<evidence type="ECO:0000256" key="1">
    <source>
        <dbReference type="SAM" id="MobiDB-lite"/>
    </source>
</evidence>
<name>A0A8H7J801_9PLEO</name>
<dbReference type="OrthoDB" id="1898221at2759"/>
<organism evidence="2 3">
    <name type="scientific">Ascochyta lentis</name>
    <dbReference type="NCBI Taxonomy" id="205686"/>
    <lineage>
        <taxon>Eukaryota</taxon>
        <taxon>Fungi</taxon>
        <taxon>Dikarya</taxon>
        <taxon>Ascomycota</taxon>
        <taxon>Pezizomycotina</taxon>
        <taxon>Dothideomycetes</taxon>
        <taxon>Pleosporomycetidae</taxon>
        <taxon>Pleosporales</taxon>
        <taxon>Pleosporineae</taxon>
        <taxon>Didymellaceae</taxon>
        <taxon>Ascochyta</taxon>
    </lineage>
</organism>
<feature type="compositionally biased region" description="Basic residues" evidence="1">
    <location>
        <begin position="205"/>
        <end position="214"/>
    </location>
</feature>